<dbReference type="AlphaFoldDB" id="A0A918GAE4"/>
<dbReference type="RefSeq" id="WP_189209802.1">
    <property type="nucleotide sequence ID" value="NZ_BMRB01000001.1"/>
</dbReference>
<protein>
    <recommendedName>
        <fullName evidence="3">TobH</fullName>
    </recommendedName>
</protein>
<dbReference type="GO" id="GO:0097367">
    <property type="term" value="F:carbohydrate derivative binding"/>
    <property type="evidence" value="ECO:0007669"/>
    <property type="project" value="InterPro"/>
</dbReference>
<comment type="caution">
    <text evidence="1">The sequence shown here is derived from an EMBL/GenBank/DDBJ whole genome shotgun (WGS) entry which is preliminary data.</text>
</comment>
<dbReference type="InterPro" id="IPR046348">
    <property type="entry name" value="SIS_dom_sf"/>
</dbReference>
<accession>A0A918GAE4</accession>
<dbReference type="EMBL" id="BMRB01000001">
    <property type="protein sequence ID" value="GGS25589.1"/>
    <property type="molecule type" value="Genomic_DNA"/>
</dbReference>
<dbReference type="GO" id="GO:1901135">
    <property type="term" value="P:carbohydrate derivative metabolic process"/>
    <property type="evidence" value="ECO:0007669"/>
    <property type="project" value="InterPro"/>
</dbReference>
<organism evidence="1 2">
    <name type="scientific">Actinokineospora fastidiosa</name>
    <dbReference type="NCBI Taxonomy" id="1816"/>
    <lineage>
        <taxon>Bacteria</taxon>
        <taxon>Bacillati</taxon>
        <taxon>Actinomycetota</taxon>
        <taxon>Actinomycetes</taxon>
        <taxon>Pseudonocardiales</taxon>
        <taxon>Pseudonocardiaceae</taxon>
        <taxon>Actinokineospora</taxon>
    </lineage>
</organism>
<reference evidence="1" key="2">
    <citation type="submission" date="2020-09" db="EMBL/GenBank/DDBJ databases">
        <authorList>
            <person name="Sun Q."/>
            <person name="Ohkuma M."/>
        </authorList>
    </citation>
    <scope>NUCLEOTIDE SEQUENCE</scope>
    <source>
        <strain evidence="1">JCM 3276</strain>
    </source>
</reference>
<sequence>MTSLPDDTLLDDAVRLGDADPDGLLRAAARAGAQVRATVEAAADAGLSRLEGERPRAVVLICRPGLSPAVCELLSALTGPACPVPLVVAERVPVWVNALDVVIAHTDDPGDTVLAESVDRACRRGATVVLTAPADGPVAAAAAGQAVHLRPRVTVPPGFSFAAAYTAGLLALRALGLLQVDTDALADELDREAERCHMQHETFVNPAKSLALRVAEHIPLLWGLDEVATGVARHAAQVLSTHTDLPCDVADYQQAASRTALHRAAVRAAAGRDIFADPDDGDGFPAVVAPRTLLLAVRSTPGDPVRHQAAQVLPAVDVLAPGQELGVPEPIGAAVLALRFELAALYLGLAAGTTGGSGRYAPANA</sequence>
<keyword evidence="2" id="KW-1185">Reference proteome</keyword>
<evidence type="ECO:0008006" key="3">
    <source>
        <dbReference type="Google" id="ProtNLM"/>
    </source>
</evidence>
<dbReference type="SUPFAM" id="SSF53697">
    <property type="entry name" value="SIS domain"/>
    <property type="match status" value="1"/>
</dbReference>
<reference evidence="1" key="1">
    <citation type="journal article" date="2014" name="Int. J. Syst. Evol. Microbiol.">
        <title>Complete genome sequence of Corynebacterium casei LMG S-19264T (=DSM 44701T), isolated from a smear-ripened cheese.</title>
        <authorList>
            <consortium name="US DOE Joint Genome Institute (JGI-PGF)"/>
            <person name="Walter F."/>
            <person name="Albersmeier A."/>
            <person name="Kalinowski J."/>
            <person name="Ruckert C."/>
        </authorList>
    </citation>
    <scope>NUCLEOTIDE SEQUENCE</scope>
    <source>
        <strain evidence="1">JCM 3276</strain>
    </source>
</reference>
<name>A0A918GAE4_9PSEU</name>
<evidence type="ECO:0000313" key="1">
    <source>
        <dbReference type="EMBL" id="GGS25589.1"/>
    </source>
</evidence>
<evidence type="ECO:0000313" key="2">
    <source>
        <dbReference type="Proteomes" id="UP000660680"/>
    </source>
</evidence>
<gene>
    <name evidence="1" type="ORF">GCM10010171_18660</name>
</gene>
<proteinExistence type="predicted"/>
<dbReference type="Proteomes" id="UP000660680">
    <property type="component" value="Unassembled WGS sequence"/>
</dbReference>